<dbReference type="PRINTS" id="PR00367">
    <property type="entry name" value="ETHRSPELEMNT"/>
</dbReference>
<dbReference type="GO" id="GO:0003700">
    <property type="term" value="F:DNA-binding transcription factor activity"/>
    <property type="evidence" value="ECO:0007669"/>
    <property type="project" value="InterPro"/>
</dbReference>
<name>A0A2K1KZS2_PHYPA</name>
<dbReference type="Gramene" id="Pp3c2_1870V3.1">
    <property type="protein sequence ID" value="PAC:32937465.CDS.1"/>
    <property type="gene ID" value="Pp3c2_1870"/>
</dbReference>
<dbReference type="PaxDb" id="3218-PP1S243_70V6.1"/>
<dbReference type="InterPro" id="IPR045277">
    <property type="entry name" value="DRE1A-I"/>
</dbReference>
<dbReference type="GO" id="GO:0003677">
    <property type="term" value="F:DNA binding"/>
    <property type="evidence" value="ECO:0007669"/>
    <property type="project" value="UniProtKB-KW"/>
</dbReference>
<dbReference type="Gene3D" id="3.30.730.10">
    <property type="entry name" value="AP2/ERF domain"/>
    <property type="match status" value="1"/>
</dbReference>
<reference evidence="10 12" key="2">
    <citation type="journal article" date="2018" name="Plant J.">
        <title>The Physcomitrella patens chromosome-scale assembly reveals moss genome structure and evolution.</title>
        <authorList>
            <person name="Lang D."/>
            <person name="Ullrich K.K."/>
            <person name="Murat F."/>
            <person name="Fuchs J."/>
            <person name="Jenkins J."/>
            <person name="Haas F.B."/>
            <person name="Piednoel M."/>
            <person name="Gundlach H."/>
            <person name="Van Bel M."/>
            <person name="Meyberg R."/>
            <person name="Vives C."/>
            <person name="Morata J."/>
            <person name="Symeonidi A."/>
            <person name="Hiss M."/>
            <person name="Muchero W."/>
            <person name="Kamisugi Y."/>
            <person name="Saleh O."/>
            <person name="Blanc G."/>
            <person name="Decker E.L."/>
            <person name="van Gessel N."/>
            <person name="Grimwood J."/>
            <person name="Hayes R.D."/>
            <person name="Graham S.W."/>
            <person name="Gunter L.E."/>
            <person name="McDaniel S.F."/>
            <person name="Hoernstein S.N.W."/>
            <person name="Larsson A."/>
            <person name="Li F.W."/>
            <person name="Perroud P.F."/>
            <person name="Phillips J."/>
            <person name="Ranjan P."/>
            <person name="Rokshar D.S."/>
            <person name="Rothfels C.J."/>
            <person name="Schneider L."/>
            <person name="Shu S."/>
            <person name="Stevenson D.W."/>
            <person name="Thummler F."/>
            <person name="Tillich M."/>
            <person name="Villarreal Aguilar J.C."/>
            <person name="Widiez T."/>
            <person name="Wong G.K."/>
            <person name="Wymore A."/>
            <person name="Zhang Y."/>
            <person name="Zimmer A.D."/>
            <person name="Quatrano R.S."/>
            <person name="Mayer K.F.X."/>
            <person name="Goodstein D."/>
            <person name="Casacuberta J.M."/>
            <person name="Vandepoele K."/>
            <person name="Reski R."/>
            <person name="Cuming A.C."/>
            <person name="Tuskan G.A."/>
            <person name="Maumus F."/>
            <person name="Salse J."/>
            <person name="Schmutz J."/>
            <person name="Rensing S.A."/>
        </authorList>
    </citation>
    <scope>NUCLEOTIDE SEQUENCE [LARGE SCALE GENOMIC DNA]</scope>
    <source>
        <strain evidence="11 12">cv. Gransden 2004</strain>
    </source>
</reference>
<evidence type="ECO:0000256" key="5">
    <source>
        <dbReference type="ARBA" id="ARBA00023163"/>
    </source>
</evidence>
<evidence type="ECO:0000313" key="12">
    <source>
        <dbReference type="Proteomes" id="UP000006727"/>
    </source>
</evidence>
<keyword evidence="2" id="KW-0805">Transcription regulation</keyword>
<dbReference type="EMBL" id="ABEU02000002">
    <property type="protein sequence ID" value="PNR59269.1"/>
    <property type="molecule type" value="Genomic_DNA"/>
</dbReference>
<evidence type="ECO:0000256" key="6">
    <source>
        <dbReference type="ARBA" id="ARBA00023242"/>
    </source>
</evidence>
<reference evidence="10 12" key="1">
    <citation type="journal article" date="2008" name="Science">
        <title>The Physcomitrella genome reveals evolutionary insights into the conquest of land by plants.</title>
        <authorList>
            <person name="Rensing S."/>
            <person name="Lang D."/>
            <person name="Zimmer A."/>
            <person name="Terry A."/>
            <person name="Salamov A."/>
            <person name="Shapiro H."/>
            <person name="Nishiyama T."/>
            <person name="Perroud P.-F."/>
            <person name="Lindquist E."/>
            <person name="Kamisugi Y."/>
            <person name="Tanahashi T."/>
            <person name="Sakakibara K."/>
            <person name="Fujita T."/>
            <person name="Oishi K."/>
            <person name="Shin-I T."/>
            <person name="Kuroki Y."/>
            <person name="Toyoda A."/>
            <person name="Suzuki Y."/>
            <person name="Hashimoto A."/>
            <person name="Yamaguchi K."/>
            <person name="Sugano A."/>
            <person name="Kohara Y."/>
            <person name="Fujiyama A."/>
            <person name="Anterola A."/>
            <person name="Aoki S."/>
            <person name="Ashton N."/>
            <person name="Barbazuk W.B."/>
            <person name="Barker E."/>
            <person name="Bennetzen J."/>
            <person name="Bezanilla M."/>
            <person name="Blankenship R."/>
            <person name="Cho S.H."/>
            <person name="Dutcher S."/>
            <person name="Estelle M."/>
            <person name="Fawcett J.A."/>
            <person name="Gundlach H."/>
            <person name="Hanada K."/>
            <person name="Heyl A."/>
            <person name="Hicks K.A."/>
            <person name="Hugh J."/>
            <person name="Lohr M."/>
            <person name="Mayer K."/>
            <person name="Melkozernov A."/>
            <person name="Murata T."/>
            <person name="Nelson D."/>
            <person name="Pils B."/>
            <person name="Prigge M."/>
            <person name="Reiss B."/>
            <person name="Renner T."/>
            <person name="Rombauts S."/>
            <person name="Rushton P."/>
            <person name="Sanderfoot A."/>
            <person name="Schween G."/>
            <person name="Shiu S.-H."/>
            <person name="Stueber K."/>
            <person name="Theodoulou F.L."/>
            <person name="Tu H."/>
            <person name="Van de Peer Y."/>
            <person name="Verrier P.J."/>
            <person name="Waters E."/>
            <person name="Wood A."/>
            <person name="Yang L."/>
            <person name="Cove D."/>
            <person name="Cuming A."/>
            <person name="Hasebe M."/>
            <person name="Lucas S."/>
            <person name="Mishler D.B."/>
            <person name="Reski R."/>
            <person name="Grigoriev I."/>
            <person name="Quatrano R.S."/>
            <person name="Boore J.L."/>
        </authorList>
    </citation>
    <scope>NUCLEOTIDE SEQUENCE [LARGE SCALE GENOMIC DNA]</scope>
    <source>
        <strain evidence="11 12">cv. Gransden 2004</strain>
    </source>
</reference>
<dbReference type="InterPro" id="IPR036955">
    <property type="entry name" value="AP2/ERF_dom_sf"/>
</dbReference>
<dbReference type="InterPro" id="IPR001471">
    <property type="entry name" value="AP2/ERF_dom"/>
</dbReference>
<dbReference type="SMART" id="SM00380">
    <property type="entry name" value="AP2"/>
    <property type="match status" value="1"/>
</dbReference>
<dbReference type="Pfam" id="PF00847">
    <property type="entry name" value="AP2"/>
    <property type="match status" value="1"/>
</dbReference>
<evidence type="ECO:0000256" key="7">
    <source>
        <dbReference type="ARBA" id="ARBA00024343"/>
    </source>
</evidence>
<feature type="compositionally biased region" description="Basic and acidic residues" evidence="8">
    <location>
        <begin position="194"/>
        <end position="205"/>
    </location>
</feature>
<sequence>MVGASWNKCRRTSSLRSSPRTAGRKTKNELPASASSSSSSSSSSSHSPMRRRDALRNMVLNVVRPSRTAAAAADHPVSYRGVRYREGLSKYVTEIRPTRSSKKIWLGTYDTAEEAARAFDIGNLCCKKNLPLNFADSPRLLKRISSKLSEEECRSAIAKLAKEVARVVVMKSASEGETTNQEEVSRGAAIKARRSVESTTKDSLPKTEPQIQRLEACGTCSSITYTELPVERLEPVFIFEEEMVTPMSPFDMSGMSLPDNLQEISFCDFDSPSLSSENYGDVYFYRT</sequence>
<organism evidence="10">
    <name type="scientific">Physcomitrium patens</name>
    <name type="common">Spreading-leaved earth moss</name>
    <name type="synonym">Physcomitrella patens</name>
    <dbReference type="NCBI Taxonomy" id="3218"/>
    <lineage>
        <taxon>Eukaryota</taxon>
        <taxon>Viridiplantae</taxon>
        <taxon>Streptophyta</taxon>
        <taxon>Embryophyta</taxon>
        <taxon>Bryophyta</taxon>
        <taxon>Bryophytina</taxon>
        <taxon>Bryopsida</taxon>
        <taxon>Funariidae</taxon>
        <taxon>Funariales</taxon>
        <taxon>Funariaceae</taxon>
        <taxon>Physcomitrium</taxon>
    </lineage>
</organism>
<keyword evidence="12" id="KW-1185">Reference proteome</keyword>
<feature type="domain" description="AP2/ERF" evidence="9">
    <location>
        <begin position="78"/>
        <end position="138"/>
    </location>
</feature>
<keyword evidence="6" id="KW-0539">Nucleus</keyword>
<dbReference type="GO" id="GO:0005634">
    <property type="term" value="C:nucleus"/>
    <property type="evidence" value="ECO:0007669"/>
    <property type="project" value="UniProtKB-SubCell"/>
</dbReference>
<dbReference type="AlphaFoldDB" id="A0A2K1KZS2"/>
<feature type="compositionally biased region" description="Low complexity" evidence="8">
    <location>
        <begin position="32"/>
        <end position="47"/>
    </location>
</feature>
<dbReference type="Gramene" id="Pp3c2_1870V3.2">
    <property type="protein sequence ID" value="PAC:32937466.CDS.1"/>
    <property type="gene ID" value="Pp3c2_1870"/>
</dbReference>
<reference evidence="11" key="3">
    <citation type="submission" date="2020-12" db="UniProtKB">
        <authorList>
            <consortium name="EnsemblPlants"/>
        </authorList>
    </citation>
    <scope>IDENTIFICATION</scope>
</reference>
<keyword evidence="5" id="KW-0804">Transcription</keyword>
<dbReference type="PANTHER" id="PTHR31839:SF2">
    <property type="entry name" value="DEHYDRATION-RESPONSIVE ELEMENT-BINDING PROTEIN 1D"/>
    <property type="match status" value="1"/>
</dbReference>
<dbReference type="EnsemblPlants" id="Pp3c2_1870V3.1">
    <property type="protein sequence ID" value="PAC:32937465.CDS.1"/>
    <property type="gene ID" value="Pp3c2_1870"/>
</dbReference>
<dbReference type="CDD" id="cd00018">
    <property type="entry name" value="AP2"/>
    <property type="match status" value="1"/>
</dbReference>
<feature type="region of interest" description="Disordered" evidence="8">
    <location>
        <begin position="178"/>
        <end position="207"/>
    </location>
</feature>
<protein>
    <recommendedName>
        <fullName evidence="9">AP2/ERF domain-containing protein</fullName>
    </recommendedName>
</protein>
<evidence type="ECO:0000259" key="9">
    <source>
        <dbReference type="PROSITE" id="PS51032"/>
    </source>
</evidence>
<gene>
    <name evidence="11" type="primary">LOC112295411</name>
    <name evidence="10" type="ORF">PHYPA_002060</name>
</gene>
<evidence type="ECO:0000256" key="8">
    <source>
        <dbReference type="SAM" id="MobiDB-lite"/>
    </source>
</evidence>
<keyword evidence="3" id="KW-0238">DNA-binding</keyword>
<keyword evidence="4" id="KW-0010">Activator</keyword>
<evidence type="ECO:0000256" key="1">
    <source>
        <dbReference type="ARBA" id="ARBA00004123"/>
    </source>
</evidence>
<dbReference type="InterPro" id="IPR016177">
    <property type="entry name" value="DNA-bd_dom_sf"/>
</dbReference>
<comment type="subcellular location">
    <subcellularLocation>
        <location evidence="1">Nucleus</location>
    </subcellularLocation>
</comment>
<dbReference type="SUPFAM" id="SSF54171">
    <property type="entry name" value="DNA-binding domain"/>
    <property type="match status" value="1"/>
</dbReference>
<comment type="similarity">
    <text evidence="7">Belongs to the AP2/ERF transcription factor family. ERF subfamily.</text>
</comment>
<accession>A0A2K1KZS2</accession>
<feature type="region of interest" description="Disordered" evidence="8">
    <location>
        <begin position="1"/>
        <end position="51"/>
    </location>
</feature>
<evidence type="ECO:0000313" key="11">
    <source>
        <dbReference type="EnsemblPlants" id="PAC:32937465.CDS.1"/>
    </source>
</evidence>
<dbReference type="EnsemblPlants" id="Pp3c2_1870V3.2">
    <property type="protein sequence ID" value="PAC:32937466.CDS.1"/>
    <property type="gene ID" value="Pp3c2_1870"/>
</dbReference>
<evidence type="ECO:0000256" key="2">
    <source>
        <dbReference type="ARBA" id="ARBA00023015"/>
    </source>
</evidence>
<evidence type="ECO:0000256" key="4">
    <source>
        <dbReference type="ARBA" id="ARBA00023159"/>
    </source>
</evidence>
<dbReference type="Proteomes" id="UP000006727">
    <property type="component" value="Chromosome 2"/>
</dbReference>
<evidence type="ECO:0000256" key="3">
    <source>
        <dbReference type="ARBA" id="ARBA00023125"/>
    </source>
</evidence>
<dbReference type="PROSITE" id="PS51032">
    <property type="entry name" value="AP2_ERF"/>
    <property type="match status" value="1"/>
</dbReference>
<proteinExistence type="inferred from homology"/>
<evidence type="ECO:0000313" key="10">
    <source>
        <dbReference type="EMBL" id="PNR59269.1"/>
    </source>
</evidence>
<dbReference type="PANTHER" id="PTHR31839">
    <property type="entry name" value="DEHYDRATION-RESPONSIVE ELEMENT-BINDING PROTEIN 1D"/>
    <property type="match status" value="1"/>
</dbReference>
<dbReference type="OrthoDB" id="10450119at2759"/>